<name>A0A0V1GVX2_9BILA</name>
<dbReference type="OrthoDB" id="5919382at2759"/>
<comment type="caution">
    <text evidence="1">The sequence shown here is derived from an EMBL/GenBank/DDBJ whole genome shotgun (WGS) entry which is preliminary data.</text>
</comment>
<protein>
    <submittedName>
        <fullName evidence="1">Uncharacterized protein</fullName>
    </submittedName>
</protein>
<dbReference type="AlphaFoldDB" id="A0A0V1GVX2"/>
<evidence type="ECO:0000313" key="2">
    <source>
        <dbReference type="Proteomes" id="UP000055024"/>
    </source>
</evidence>
<dbReference type="EMBL" id="JYDP01000234">
    <property type="protein sequence ID" value="KRZ02319.1"/>
    <property type="molecule type" value="Genomic_DNA"/>
</dbReference>
<gene>
    <name evidence="1" type="ORF">T11_17625</name>
</gene>
<evidence type="ECO:0000313" key="1">
    <source>
        <dbReference type="EMBL" id="KRZ02319.1"/>
    </source>
</evidence>
<sequence length="200" mass="22636">MNHNFNFDKLFCGKLFELKISRLLFFSMTLKQESKFASGGERTSKQASKQASKHIWAQRKASMTKHRDHFASRQNIKLKACRIDGCFLRQQERVSPCQADRGRCRIFFVMKSENIPSISPISRSSTVKISLAWVVGRVHSNASKLLGGAKQPPQVNSHRDGQLLANGQEHRQTAARGYPLCKTSLNASSKDFRHVSLEQC</sequence>
<reference evidence="1 2" key="1">
    <citation type="submission" date="2015-01" db="EMBL/GenBank/DDBJ databases">
        <title>Evolution of Trichinella species and genotypes.</title>
        <authorList>
            <person name="Korhonen P.K."/>
            <person name="Edoardo P."/>
            <person name="Giuseppe L.R."/>
            <person name="Gasser R.B."/>
        </authorList>
    </citation>
    <scope>NUCLEOTIDE SEQUENCE [LARGE SCALE GENOMIC DNA]</scope>
    <source>
        <strain evidence="1">ISS1029</strain>
    </source>
</reference>
<keyword evidence="2" id="KW-1185">Reference proteome</keyword>
<dbReference type="Proteomes" id="UP000055024">
    <property type="component" value="Unassembled WGS sequence"/>
</dbReference>
<proteinExistence type="predicted"/>
<accession>A0A0V1GVX2</accession>
<organism evidence="1 2">
    <name type="scientific">Trichinella zimbabwensis</name>
    <dbReference type="NCBI Taxonomy" id="268475"/>
    <lineage>
        <taxon>Eukaryota</taxon>
        <taxon>Metazoa</taxon>
        <taxon>Ecdysozoa</taxon>
        <taxon>Nematoda</taxon>
        <taxon>Enoplea</taxon>
        <taxon>Dorylaimia</taxon>
        <taxon>Trichinellida</taxon>
        <taxon>Trichinellidae</taxon>
        <taxon>Trichinella</taxon>
    </lineage>
</organism>